<dbReference type="Gene3D" id="3.60.40.10">
    <property type="entry name" value="PPM-type phosphatase domain"/>
    <property type="match status" value="1"/>
</dbReference>
<keyword evidence="8" id="KW-0904">Protein phosphatase</keyword>
<dbReference type="Proteomes" id="UP000197138">
    <property type="component" value="Unassembled WGS sequence"/>
</dbReference>
<evidence type="ECO:0000256" key="2">
    <source>
        <dbReference type="ARBA" id="ARBA00001946"/>
    </source>
</evidence>
<feature type="domain" description="PPM-type phosphatase" evidence="12">
    <location>
        <begin position="69"/>
        <end position="316"/>
    </location>
</feature>
<accession>A0A218X628</accession>
<dbReference type="SUPFAM" id="SSF81606">
    <property type="entry name" value="PP2C-like"/>
    <property type="match status" value="1"/>
</dbReference>
<dbReference type="InterPro" id="IPR001932">
    <property type="entry name" value="PPM-type_phosphatase-like_dom"/>
</dbReference>
<evidence type="ECO:0000313" key="14">
    <source>
        <dbReference type="Proteomes" id="UP000197138"/>
    </source>
</evidence>
<name>A0A218X628_PUNGR</name>
<gene>
    <name evidence="13" type="ORF">CDL15_Pgr006255</name>
</gene>
<evidence type="ECO:0000256" key="3">
    <source>
        <dbReference type="ARBA" id="ARBA00006702"/>
    </source>
</evidence>
<dbReference type="EC" id="3.1.3.16" evidence="4"/>
<comment type="similarity">
    <text evidence="3">Belongs to the PP2C family.</text>
</comment>
<dbReference type="FunFam" id="3.60.40.10:FF:000010">
    <property type="entry name" value="Probable protein phosphatase 2C 39"/>
    <property type="match status" value="1"/>
</dbReference>
<dbReference type="CDD" id="cd00143">
    <property type="entry name" value="PP2Cc"/>
    <property type="match status" value="1"/>
</dbReference>
<comment type="caution">
    <text evidence="13">The sequence shown here is derived from an EMBL/GenBank/DDBJ whole genome shotgun (WGS) entry which is preliminary data.</text>
</comment>
<evidence type="ECO:0000256" key="6">
    <source>
        <dbReference type="ARBA" id="ARBA00022801"/>
    </source>
</evidence>
<keyword evidence="7" id="KW-0460">Magnesium</keyword>
<protein>
    <recommendedName>
        <fullName evidence="4">protein-serine/threonine phosphatase</fullName>
        <ecNumber evidence="4">3.1.3.16</ecNumber>
    </recommendedName>
</protein>
<dbReference type="AlphaFoldDB" id="A0A218X628"/>
<dbReference type="SUPFAM" id="SSF53474">
    <property type="entry name" value="alpha/beta-Hydrolases"/>
    <property type="match status" value="1"/>
</dbReference>
<dbReference type="GO" id="GO:0046872">
    <property type="term" value="F:metal ion binding"/>
    <property type="evidence" value="ECO:0007669"/>
    <property type="project" value="UniProtKB-KW"/>
</dbReference>
<keyword evidence="6" id="KW-0378">Hydrolase</keyword>
<dbReference type="PROSITE" id="PS51746">
    <property type="entry name" value="PPM_2"/>
    <property type="match status" value="1"/>
</dbReference>
<sequence>MWESKLSPFGYPVLVPACFLHYWIVDSKFVTAEFKWDAGDLFGTVESLRGARRSASSSGKGRSHEGLIKYGFSLVKGKANHPMEDYHVAKFMQTRGHELGLFAIYDGHLGDSVPAYLQKHLFSNILNEEEFWVNPDLSISKAYESTDKAILSNSSDLGRGGSTAVTAILINGRRLWVANVGDSRAVLSRGGQAVQMSTDHEPNMERGSIEHRGGFVSNMPGDVPRVNGQLAVSRAFGDKSLKSHLRSDPDIKDTTVKVIDDVLVLASDGLWKVMNNQEAIDIARRIKDPLKAAKQLTAEALKRDSKDDISCIVVRERRDEKNLSGLNATWPDTSDTKTRMTGCFSLTESRNWCYRSAFRRAGLQSAITDLQDGTVMHCWVPKDRVGSRPDLLLIHGLGANALWQWGDVVGRFAGHFNVYVPDLLFFGYSFTARPERCESFHAQCIMRVMEAHSVRRMSVVGLSYGGFIGYSIAAQYPAAVESLVICCAAVCMEEKDLKDGVFRISDLEEAAEILVPQTPDRLRELMGFTLYRGPPLRLIPSCILNDFIHAMCADYVEEKRDLIRAIPRGRKISELPKITQTQKARTLLYLRMAFSFPMAIVHIGDNAELVVVKDAGHAFNVQKPKEFYMHLKHFLIDRPSLPQHNHQKP</sequence>
<proteinExistence type="inferred from homology"/>
<comment type="catalytic activity">
    <reaction evidence="10">
        <text>O-phospho-L-seryl-[protein] + H2O = L-seryl-[protein] + phosphate</text>
        <dbReference type="Rhea" id="RHEA:20629"/>
        <dbReference type="Rhea" id="RHEA-COMP:9863"/>
        <dbReference type="Rhea" id="RHEA-COMP:11604"/>
        <dbReference type="ChEBI" id="CHEBI:15377"/>
        <dbReference type="ChEBI" id="CHEBI:29999"/>
        <dbReference type="ChEBI" id="CHEBI:43474"/>
        <dbReference type="ChEBI" id="CHEBI:83421"/>
        <dbReference type="EC" id="3.1.3.16"/>
    </reaction>
</comment>
<dbReference type="GO" id="GO:0004722">
    <property type="term" value="F:protein serine/threonine phosphatase activity"/>
    <property type="evidence" value="ECO:0007669"/>
    <property type="project" value="UniProtKB-EC"/>
</dbReference>
<evidence type="ECO:0000256" key="8">
    <source>
        <dbReference type="ARBA" id="ARBA00022912"/>
    </source>
</evidence>
<dbReference type="Pfam" id="PF00481">
    <property type="entry name" value="PP2C"/>
    <property type="match status" value="1"/>
</dbReference>
<evidence type="ECO:0000256" key="7">
    <source>
        <dbReference type="ARBA" id="ARBA00022842"/>
    </source>
</evidence>
<dbReference type="Pfam" id="PF00561">
    <property type="entry name" value="Abhydrolase_1"/>
    <property type="match status" value="1"/>
</dbReference>
<dbReference type="InterPro" id="IPR052370">
    <property type="entry name" value="Meta-cleavage_hydrolase"/>
</dbReference>
<keyword evidence="9" id="KW-0464">Manganese</keyword>
<dbReference type="Gene3D" id="3.40.50.1820">
    <property type="entry name" value="alpha/beta hydrolase"/>
    <property type="match status" value="1"/>
</dbReference>
<dbReference type="SMART" id="SM00331">
    <property type="entry name" value="PP2C_SIG"/>
    <property type="match status" value="1"/>
</dbReference>
<evidence type="ECO:0000256" key="11">
    <source>
        <dbReference type="ARBA" id="ARBA00048336"/>
    </source>
</evidence>
<evidence type="ECO:0000256" key="9">
    <source>
        <dbReference type="ARBA" id="ARBA00023211"/>
    </source>
</evidence>
<evidence type="ECO:0000256" key="5">
    <source>
        <dbReference type="ARBA" id="ARBA00022723"/>
    </source>
</evidence>
<evidence type="ECO:0000256" key="4">
    <source>
        <dbReference type="ARBA" id="ARBA00013081"/>
    </source>
</evidence>
<dbReference type="PANTHER" id="PTHR43139:SF59">
    <property type="entry name" value="ALPHA_BETA-HYDROLASES SUPERFAMILY PROTEIN"/>
    <property type="match status" value="1"/>
</dbReference>
<reference evidence="14" key="1">
    <citation type="journal article" date="2017" name="Plant J.">
        <title>The pomegranate (Punica granatum L.) genome and the genomics of punicalagin biosynthesis.</title>
        <authorList>
            <person name="Qin G."/>
            <person name="Xu C."/>
            <person name="Ming R."/>
            <person name="Tang H."/>
            <person name="Guyot R."/>
            <person name="Kramer E.M."/>
            <person name="Hu Y."/>
            <person name="Yi X."/>
            <person name="Qi Y."/>
            <person name="Xu X."/>
            <person name="Gao Z."/>
            <person name="Pan H."/>
            <person name="Jian J."/>
            <person name="Tian Y."/>
            <person name="Yue Z."/>
            <person name="Xu Y."/>
        </authorList>
    </citation>
    <scope>NUCLEOTIDE SEQUENCE [LARGE SCALE GENOMIC DNA]</scope>
    <source>
        <strain evidence="14">cv. Dabenzi</strain>
    </source>
</reference>
<keyword evidence="5" id="KW-0479">Metal-binding</keyword>
<evidence type="ECO:0000256" key="1">
    <source>
        <dbReference type="ARBA" id="ARBA00001936"/>
    </source>
</evidence>
<dbReference type="EMBL" id="MTKT01002371">
    <property type="protein sequence ID" value="OWM79951.1"/>
    <property type="molecule type" value="Genomic_DNA"/>
</dbReference>
<dbReference type="PANTHER" id="PTHR43139">
    <property type="entry name" value="SI:DKEY-122A22.2"/>
    <property type="match status" value="1"/>
</dbReference>
<dbReference type="InterPro" id="IPR029058">
    <property type="entry name" value="AB_hydrolase_fold"/>
</dbReference>
<comment type="catalytic activity">
    <reaction evidence="11">
        <text>O-phospho-L-threonyl-[protein] + H2O = L-threonyl-[protein] + phosphate</text>
        <dbReference type="Rhea" id="RHEA:47004"/>
        <dbReference type="Rhea" id="RHEA-COMP:11060"/>
        <dbReference type="Rhea" id="RHEA-COMP:11605"/>
        <dbReference type="ChEBI" id="CHEBI:15377"/>
        <dbReference type="ChEBI" id="CHEBI:30013"/>
        <dbReference type="ChEBI" id="CHEBI:43474"/>
        <dbReference type="ChEBI" id="CHEBI:61977"/>
        <dbReference type="EC" id="3.1.3.16"/>
    </reaction>
</comment>
<evidence type="ECO:0000259" key="12">
    <source>
        <dbReference type="PROSITE" id="PS51746"/>
    </source>
</evidence>
<organism evidence="13 14">
    <name type="scientific">Punica granatum</name>
    <name type="common">Pomegranate</name>
    <dbReference type="NCBI Taxonomy" id="22663"/>
    <lineage>
        <taxon>Eukaryota</taxon>
        <taxon>Viridiplantae</taxon>
        <taxon>Streptophyta</taxon>
        <taxon>Embryophyta</taxon>
        <taxon>Tracheophyta</taxon>
        <taxon>Spermatophyta</taxon>
        <taxon>Magnoliopsida</taxon>
        <taxon>eudicotyledons</taxon>
        <taxon>Gunneridae</taxon>
        <taxon>Pentapetalae</taxon>
        <taxon>rosids</taxon>
        <taxon>malvids</taxon>
        <taxon>Myrtales</taxon>
        <taxon>Lythraceae</taxon>
        <taxon>Punica</taxon>
    </lineage>
</organism>
<evidence type="ECO:0000313" key="13">
    <source>
        <dbReference type="EMBL" id="OWM79951.1"/>
    </source>
</evidence>
<dbReference type="InterPro" id="IPR036457">
    <property type="entry name" value="PPM-type-like_dom_sf"/>
</dbReference>
<dbReference type="InterPro" id="IPR000073">
    <property type="entry name" value="AB_hydrolase_1"/>
</dbReference>
<comment type="cofactor">
    <cofactor evidence="2">
        <name>Mg(2+)</name>
        <dbReference type="ChEBI" id="CHEBI:18420"/>
    </cofactor>
</comment>
<dbReference type="SMART" id="SM00332">
    <property type="entry name" value="PP2Cc"/>
    <property type="match status" value="1"/>
</dbReference>
<evidence type="ECO:0000256" key="10">
    <source>
        <dbReference type="ARBA" id="ARBA00047761"/>
    </source>
</evidence>
<comment type="cofactor">
    <cofactor evidence="1">
        <name>Mn(2+)</name>
        <dbReference type="ChEBI" id="CHEBI:29035"/>
    </cofactor>
</comment>